<evidence type="ECO:0008006" key="4">
    <source>
        <dbReference type="Google" id="ProtNLM"/>
    </source>
</evidence>
<sequence>MLIRETEHARQNGEPINVFDLPQLYTKPSSLVLLSALVSLKPKPISWEESDVDHDQPREDNNAIASYLTKIVSSPLTWLTEGEQVEVWEQASIRLSERSGRNGMPAQTRTFNIPTTPPTSLAIHEPTMTNDNIGFKTWGTALILAQKVLPHIPTYLPHLFPSSLAAPSVLELGAGTGLLGLAAAALWGTEVVMTDLPAIVPNLERNVVANEGAIGEHGGSAKTDILDWSCMGPGQRYDLVIAADPLYDPEHPMWLAAAIDGRLGQDEGARAVIGFPLRDETTRGYGEVLRTELGGRGFEIVKEGEEMGFDDWEVNGERVRVHCWWGIWKRKGAEA</sequence>
<evidence type="ECO:0000313" key="2">
    <source>
        <dbReference type="EMBL" id="OBT99273.1"/>
    </source>
</evidence>
<reference evidence="2 3" key="1">
    <citation type="submission" date="2016-03" db="EMBL/GenBank/DDBJ databases">
        <title>Comparative genomics of Pseudogymnoascus destructans, the fungus causing white-nose syndrome of bats.</title>
        <authorList>
            <person name="Palmer J.M."/>
            <person name="Drees K.P."/>
            <person name="Foster J.T."/>
            <person name="Lindner D.L."/>
        </authorList>
    </citation>
    <scope>NUCLEOTIDE SEQUENCE [LARGE SCALE GENOMIC DNA]</scope>
    <source>
        <strain evidence="2 3">UAMH 10579</strain>
    </source>
</reference>
<dbReference type="SUPFAM" id="SSF53335">
    <property type="entry name" value="S-adenosyl-L-methionine-dependent methyltransferases"/>
    <property type="match status" value="1"/>
</dbReference>
<dbReference type="GO" id="GO:0008757">
    <property type="term" value="F:S-adenosylmethionine-dependent methyltransferase activity"/>
    <property type="evidence" value="ECO:0007669"/>
    <property type="project" value="UniProtKB-ARBA"/>
</dbReference>
<dbReference type="OrthoDB" id="433955at2759"/>
<name>A0A1B8GTX2_9PEZI</name>
<proteinExistence type="predicted"/>
<reference evidence="3" key="2">
    <citation type="journal article" date="2018" name="Nat. Commun.">
        <title>Extreme sensitivity to ultraviolet light in the fungal pathogen causing white-nose syndrome of bats.</title>
        <authorList>
            <person name="Palmer J.M."/>
            <person name="Drees K.P."/>
            <person name="Foster J.T."/>
            <person name="Lindner D.L."/>
        </authorList>
    </citation>
    <scope>NUCLEOTIDE SEQUENCE [LARGE SCALE GENOMIC DNA]</scope>
    <source>
        <strain evidence="3">UAMH 10579</strain>
    </source>
</reference>
<keyword evidence="3" id="KW-1185">Reference proteome</keyword>
<dbReference type="InterPro" id="IPR029063">
    <property type="entry name" value="SAM-dependent_MTases_sf"/>
</dbReference>
<dbReference type="Proteomes" id="UP000091956">
    <property type="component" value="Unassembled WGS sequence"/>
</dbReference>
<accession>A0A1B8GTX2</accession>
<dbReference type="PANTHER" id="PTHR14614:SF156">
    <property type="entry name" value="PROTEIN-LYSINE N-METHYLTRANSFERASE EFM2"/>
    <property type="match status" value="1"/>
</dbReference>
<dbReference type="EMBL" id="KV460213">
    <property type="protein sequence ID" value="OBT99273.1"/>
    <property type="molecule type" value="Genomic_DNA"/>
</dbReference>
<feature type="compositionally biased region" description="Polar residues" evidence="1">
    <location>
        <begin position="105"/>
        <end position="114"/>
    </location>
</feature>
<dbReference type="AlphaFoldDB" id="A0A1B8GTX2"/>
<dbReference type="GeneID" id="28835921"/>
<dbReference type="InterPro" id="IPR019410">
    <property type="entry name" value="Methyltransf_16"/>
</dbReference>
<evidence type="ECO:0000256" key="1">
    <source>
        <dbReference type="SAM" id="MobiDB-lite"/>
    </source>
</evidence>
<dbReference type="Gene3D" id="3.40.50.150">
    <property type="entry name" value="Vaccinia Virus protein VP39"/>
    <property type="match status" value="1"/>
</dbReference>
<gene>
    <name evidence="2" type="ORF">VE01_02535</name>
</gene>
<organism evidence="2 3">
    <name type="scientific">Pseudogymnoascus verrucosus</name>
    <dbReference type="NCBI Taxonomy" id="342668"/>
    <lineage>
        <taxon>Eukaryota</taxon>
        <taxon>Fungi</taxon>
        <taxon>Dikarya</taxon>
        <taxon>Ascomycota</taxon>
        <taxon>Pezizomycotina</taxon>
        <taxon>Leotiomycetes</taxon>
        <taxon>Thelebolales</taxon>
        <taxon>Thelebolaceae</taxon>
        <taxon>Pseudogymnoascus</taxon>
    </lineage>
</organism>
<evidence type="ECO:0000313" key="3">
    <source>
        <dbReference type="Proteomes" id="UP000091956"/>
    </source>
</evidence>
<dbReference type="PANTHER" id="PTHR14614">
    <property type="entry name" value="HEPATOCELLULAR CARCINOMA-ASSOCIATED ANTIGEN"/>
    <property type="match status" value="1"/>
</dbReference>
<protein>
    <recommendedName>
        <fullName evidence="4">S-adenosylmethionine-dependent methyltransferase</fullName>
    </recommendedName>
</protein>
<dbReference type="GO" id="GO:0005829">
    <property type="term" value="C:cytosol"/>
    <property type="evidence" value="ECO:0007669"/>
    <property type="project" value="TreeGrafter"/>
</dbReference>
<dbReference type="RefSeq" id="XP_018133006.1">
    <property type="nucleotide sequence ID" value="XM_018272043.2"/>
</dbReference>
<dbReference type="Pfam" id="PF10294">
    <property type="entry name" value="Methyltransf_16"/>
    <property type="match status" value="1"/>
</dbReference>
<dbReference type="STRING" id="342668.A0A1B8GTX2"/>
<feature type="region of interest" description="Disordered" evidence="1">
    <location>
        <begin position="100"/>
        <end position="119"/>
    </location>
</feature>